<feature type="domain" description="YbgF trimerisation" evidence="4">
    <location>
        <begin position="72"/>
        <end position="129"/>
    </location>
</feature>
<keyword evidence="2" id="KW-0574">Periplasm</keyword>
<dbReference type="HAMAP" id="MF_02066">
    <property type="entry name" value="CpoB"/>
    <property type="match status" value="1"/>
</dbReference>
<dbReference type="Gene3D" id="1.20.5.110">
    <property type="match status" value="1"/>
</dbReference>
<dbReference type="InterPro" id="IPR014162">
    <property type="entry name" value="CpoB_C"/>
</dbReference>
<evidence type="ECO:0000256" key="1">
    <source>
        <dbReference type="ARBA" id="ARBA00022729"/>
    </source>
</evidence>
<keyword evidence="2" id="KW-0131">Cell cycle</keyword>
<feature type="chain" id="PRO_5041748191" description="Cell division coordinator CpoB" evidence="2">
    <location>
        <begin position="30"/>
        <end position="264"/>
    </location>
</feature>
<dbReference type="GO" id="GO:0070206">
    <property type="term" value="P:protein trimerization"/>
    <property type="evidence" value="ECO:0007669"/>
    <property type="project" value="InterPro"/>
</dbReference>
<reference evidence="6 7" key="1">
    <citation type="submission" date="2016-02" db="EMBL/GenBank/DDBJ databases">
        <title>Draft genome sequence of Hydrogenophaga sp. LPB0072.</title>
        <authorList>
            <person name="Shin S.-K."/>
            <person name="Yi H."/>
        </authorList>
    </citation>
    <scope>NUCLEOTIDE SEQUENCE [LARGE SCALE GENOMIC DNA]</scope>
    <source>
        <strain evidence="6 7">LPB0072</strain>
    </source>
</reference>
<keyword evidence="7" id="KW-1185">Reference proteome</keyword>
<organism evidence="5 8">
    <name type="scientific">Hydrogenophaga crassostreae</name>
    <dbReference type="NCBI Taxonomy" id="1763535"/>
    <lineage>
        <taxon>Bacteria</taxon>
        <taxon>Pseudomonadati</taxon>
        <taxon>Pseudomonadota</taxon>
        <taxon>Betaproteobacteria</taxon>
        <taxon>Burkholderiales</taxon>
        <taxon>Comamonadaceae</taxon>
        <taxon>Hydrogenophaga</taxon>
    </lineage>
</organism>
<reference evidence="5 8" key="2">
    <citation type="submission" date="2016-10" db="EMBL/GenBank/DDBJ databases">
        <title>Hydorgenophaga sp. LPB0072 isolated from gastropod.</title>
        <authorList>
            <person name="Kim E."/>
            <person name="Yi H."/>
        </authorList>
    </citation>
    <scope>NUCLEOTIDE SEQUENCE [LARGE SCALE GENOMIC DNA]</scope>
    <source>
        <strain evidence="5 8">LPB0072</strain>
    </source>
</reference>
<proteinExistence type="inferred from homology"/>
<evidence type="ECO:0000313" key="7">
    <source>
        <dbReference type="Proteomes" id="UP000185657"/>
    </source>
</evidence>
<feature type="coiled-coil region" evidence="2">
    <location>
        <begin position="76"/>
        <end position="117"/>
    </location>
</feature>
<dbReference type="InterPro" id="IPR039565">
    <property type="entry name" value="BamD-like"/>
</dbReference>
<feature type="domain" description="Outer membrane lipoprotein BamD-like" evidence="3">
    <location>
        <begin position="147"/>
        <end position="264"/>
    </location>
</feature>
<dbReference type="EMBL" id="CP017476">
    <property type="protein sequence ID" value="AOW13605.1"/>
    <property type="molecule type" value="Genomic_DNA"/>
</dbReference>
<comment type="similarity">
    <text evidence="2">Belongs to the CpoB family.</text>
</comment>
<dbReference type="Gene3D" id="1.25.40.10">
    <property type="entry name" value="Tetratricopeptide repeat domain"/>
    <property type="match status" value="1"/>
</dbReference>
<evidence type="ECO:0000259" key="4">
    <source>
        <dbReference type="Pfam" id="PF16331"/>
    </source>
</evidence>
<comment type="subcellular location">
    <subcellularLocation>
        <location evidence="2">Periplasm</location>
    </subcellularLocation>
</comment>
<evidence type="ECO:0000313" key="6">
    <source>
        <dbReference type="EMBL" id="OAD41901.1"/>
    </source>
</evidence>
<dbReference type="KEGG" id="hyl:LPB072_12825"/>
<keyword evidence="2" id="KW-0132">Cell division</keyword>
<dbReference type="GO" id="GO:0030288">
    <property type="term" value="C:outer membrane-bounded periplasmic space"/>
    <property type="evidence" value="ECO:0007669"/>
    <property type="project" value="UniProtKB-UniRule"/>
</dbReference>
<accession>A0A162SZM1</accession>
<dbReference type="SUPFAM" id="SSF48452">
    <property type="entry name" value="TPR-like"/>
    <property type="match status" value="1"/>
</dbReference>
<evidence type="ECO:0000313" key="5">
    <source>
        <dbReference type="EMBL" id="AOW13605.1"/>
    </source>
</evidence>
<protein>
    <recommendedName>
        <fullName evidence="2">Cell division coordinator CpoB</fullName>
    </recommendedName>
</protein>
<dbReference type="Pfam" id="PF13525">
    <property type="entry name" value="YfiO"/>
    <property type="match status" value="1"/>
</dbReference>
<evidence type="ECO:0000256" key="2">
    <source>
        <dbReference type="HAMAP-Rule" id="MF_02066"/>
    </source>
</evidence>
<keyword evidence="1 2" id="KW-0732">Signal</keyword>
<dbReference type="Proteomes" id="UP000185680">
    <property type="component" value="Chromosome"/>
</dbReference>
<sequence length="264" mass="29112" precursor="true">MLTKRLSFSTVVPALSLVAAALWPLQAHALFDDDEARKAIIDLRNKFDAHKLATENTLGRLTQKAEEGNVAGQRSLIELSNQNEQLRSEIARLQGQIEQLQRDVSEIQGQQKSVQAAADERRRALEPSTVVVDGMSFSASPEETRDFDSALALLRKAEFGPAEAAFGGLLKRFPTTGYLPSALYWLGNAQYANRAYAPAIGSHQRLVRQFPNHLRSPEAMLAMANSQVELKDSKAARQTLDSLVKSYPDSEAAAAARERLARLR</sequence>
<keyword evidence="2" id="KW-0175">Coiled coil</keyword>
<comment type="function">
    <text evidence="2">Mediates coordination of peptidoglycan synthesis and outer membrane constriction during cell division.</text>
</comment>
<dbReference type="InterPro" id="IPR034706">
    <property type="entry name" value="CpoB"/>
</dbReference>
<dbReference type="STRING" id="1763535.LPB072_12825"/>
<evidence type="ECO:0000259" key="3">
    <source>
        <dbReference type="Pfam" id="PF13525"/>
    </source>
</evidence>
<dbReference type="GO" id="GO:0043093">
    <property type="term" value="P:FtsZ-dependent cytokinesis"/>
    <property type="evidence" value="ECO:0007669"/>
    <property type="project" value="UniProtKB-UniRule"/>
</dbReference>
<gene>
    <name evidence="2" type="primary">cpoB</name>
    <name evidence="5" type="ORF">LPB072_12825</name>
    <name evidence="6" type="ORF">LPB72_11445</name>
</gene>
<evidence type="ECO:0000313" key="8">
    <source>
        <dbReference type="Proteomes" id="UP000185680"/>
    </source>
</evidence>
<dbReference type="Pfam" id="PF16331">
    <property type="entry name" value="TolA_bind_tri"/>
    <property type="match status" value="1"/>
</dbReference>
<feature type="signal peptide" evidence="2">
    <location>
        <begin position="1"/>
        <end position="29"/>
    </location>
</feature>
<dbReference type="RefSeq" id="WP_066090379.1">
    <property type="nucleotide sequence ID" value="NZ_CP017476.1"/>
</dbReference>
<dbReference type="NCBIfam" id="TIGR02795">
    <property type="entry name" value="tol_pal_ybgF"/>
    <property type="match status" value="1"/>
</dbReference>
<dbReference type="EMBL" id="LVWD01000013">
    <property type="protein sequence ID" value="OAD41901.1"/>
    <property type="molecule type" value="Genomic_DNA"/>
</dbReference>
<dbReference type="OrthoDB" id="8525418at2"/>
<dbReference type="Proteomes" id="UP000185657">
    <property type="component" value="Unassembled WGS sequence"/>
</dbReference>
<name>A0A162SZM1_9BURK</name>
<dbReference type="InterPro" id="IPR032519">
    <property type="entry name" value="YbgF_tri"/>
</dbReference>
<dbReference type="InterPro" id="IPR011990">
    <property type="entry name" value="TPR-like_helical_dom_sf"/>
</dbReference>
<dbReference type="AlphaFoldDB" id="A0A162SZM1"/>